<name>S7S284_GLOTA</name>
<evidence type="ECO:0000256" key="1">
    <source>
        <dbReference type="SAM" id="MobiDB-lite"/>
    </source>
</evidence>
<keyword evidence="3" id="KW-1185">Reference proteome</keyword>
<dbReference type="Proteomes" id="UP000030669">
    <property type="component" value="Unassembled WGS sequence"/>
</dbReference>
<dbReference type="KEGG" id="gtr:GLOTRDRAFT_91339"/>
<proteinExistence type="predicted"/>
<dbReference type="EMBL" id="KB469297">
    <property type="protein sequence ID" value="EPQ59884.1"/>
    <property type="molecule type" value="Genomic_DNA"/>
</dbReference>
<protein>
    <submittedName>
        <fullName evidence="2">Uncharacterized protein</fullName>
    </submittedName>
</protein>
<accession>S7S284</accession>
<feature type="region of interest" description="Disordered" evidence="1">
    <location>
        <begin position="1"/>
        <end position="46"/>
    </location>
</feature>
<dbReference type="GeneID" id="19309313"/>
<dbReference type="HOGENOM" id="CLU_1660944_0_0_1"/>
<dbReference type="RefSeq" id="XP_007862750.1">
    <property type="nucleotide sequence ID" value="XM_007864559.1"/>
</dbReference>
<organism evidence="2 3">
    <name type="scientific">Gloeophyllum trabeum (strain ATCC 11539 / FP-39264 / Madison 617)</name>
    <name type="common">Brown rot fungus</name>
    <dbReference type="NCBI Taxonomy" id="670483"/>
    <lineage>
        <taxon>Eukaryota</taxon>
        <taxon>Fungi</taxon>
        <taxon>Dikarya</taxon>
        <taxon>Basidiomycota</taxon>
        <taxon>Agaricomycotina</taxon>
        <taxon>Agaricomycetes</taxon>
        <taxon>Gloeophyllales</taxon>
        <taxon>Gloeophyllaceae</taxon>
        <taxon>Gloeophyllum</taxon>
    </lineage>
</organism>
<dbReference type="AlphaFoldDB" id="S7S284"/>
<gene>
    <name evidence="2" type="ORF">GLOTRDRAFT_91339</name>
</gene>
<evidence type="ECO:0000313" key="2">
    <source>
        <dbReference type="EMBL" id="EPQ59884.1"/>
    </source>
</evidence>
<sequence>MAKKKLNAPTKSAAKAAKKAKAAQKVEKKEKKKQGKSKEEAEDSDQDLESILDKIARLIEHRTPSSAEAVSGLAVQLARLRYERRRGVAGTCGVHGRWLVGDVERDGEQAQVVTSLGRRSRHALEAVASDWAPDSAESDGSHWKVLSVSSVGRTREGGL</sequence>
<reference evidence="2 3" key="1">
    <citation type="journal article" date="2012" name="Science">
        <title>The Paleozoic origin of enzymatic lignin decomposition reconstructed from 31 fungal genomes.</title>
        <authorList>
            <person name="Floudas D."/>
            <person name="Binder M."/>
            <person name="Riley R."/>
            <person name="Barry K."/>
            <person name="Blanchette R.A."/>
            <person name="Henrissat B."/>
            <person name="Martinez A.T."/>
            <person name="Otillar R."/>
            <person name="Spatafora J.W."/>
            <person name="Yadav J.S."/>
            <person name="Aerts A."/>
            <person name="Benoit I."/>
            <person name="Boyd A."/>
            <person name="Carlson A."/>
            <person name="Copeland A."/>
            <person name="Coutinho P.M."/>
            <person name="de Vries R.P."/>
            <person name="Ferreira P."/>
            <person name="Findley K."/>
            <person name="Foster B."/>
            <person name="Gaskell J."/>
            <person name="Glotzer D."/>
            <person name="Gorecki P."/>
            <person name="Heitman J."/>
            <person name="Hesse C."/>
            <person name="Hori C."/>
            <person name="Igarashi K."/>
            <person name="Jurgens J.A."/>
            <person name="Kallen N."/>
            <person name="Kersten P."/>
            <person name="Kohler A."/>
            <person name="Kuees U."/>
            <person name="Kumar T.K.A."/>
            <person name="Kuo A."/>
            <person name="LaButti K."/>
            <person name="Larrondo L.F."/>
            <person name="Lindquist E."/>
            <person name="Ling A."/>
            <person name="Lombard V."/>
            <person name="Lucas S."/>
            <person name="Lundell T."/>
            <person name="Martin R."/>
            <person name="McLaughlin D.J."/>
            <person name="Morgenstern I."/>
            <person name="Morin E."/>
            <person name="Murat C."/>
            <person name="Nagy L.G."/>
            <person name="Nolan M."/>
            <person name="Ohm R.A."/>
            <person name="Patyshakuliyeva A."/>
            <person name="Rokas A."/>
            <person name="Ruiz-Duenas F.J."/>
            <person name="Sabat G."/>
            <person name="Salamov A."/>
            <person name="Samejima M."/>
            <person name="Schmutz J."/>
            <person name="Slot J.C."/>
            <person name="St John F."/>
            <person name="Stenlid J."/>
            <person name="Sun H."/>
            <person name="Sun S."/>
            <person name="Syed K."/>
            <person name="Tsang A."/>
            <person name="Wiebenga A."/>
            <person name="Young D."/>
            <person name="Pisabarro A."/>
            <person name="Eastwood D.C."/>
            <person name="Martin F."/>
            <person name="Cullen D."/>
            <person name="Grigoriev I.V."/>
            <person name="Hibbett D.S."/>
        </authorList>
    </citation>
    <scope>NUCLEOTIDE SEQUENCE [LARGE SCALE GENOMIC DNA]</scope>
    <source>
        <strain evidence="2 3">ATCC 11539</strain>
    </source>
</reference>
<evidence type="ECO:0000313" key="3">
    <source>
        <dbReference type="Proteomes" id="UP000030669"/>
    </source>
</evidence>